<accession>A0ABP7HDL8</accession>
<organism evidence="2 3">
    <name type="scientific">Streptomyces coacervatus</name>
    <dbReference type="NCBI Taxonomy" id="647381"/>
    <lineage>
        <taxon>Bacteria</taxon>
        <taxon>Bacillati</taxon>
        <taxon>Actinomycetota</taxon>
        <taxon>Actinomycetes</taxon>
        <taxon>Kitasatosporales</taxon>
        <taxon>Streptomycetaceae</taxon>
        <taxon>Streptomyces</taxon>
    </lineage>
</organism>
<comment type="caution">
    <text evidence="2">The sequence shown here is derived from an EMBL/GenBank/DDBJ whole genome shotgun (WGS) entry which is preliminary data.</text>
</comment>
<dbReference type="PANTHER" id="PTHR35400">
    <property type="entry name" value="SLR1083 PROTEIN"/>
    <property type="match status" value="1"/>
</dbReference>
<name>A0ABP7HDL8_9ACTN</name>
<dbReference type="InterPro" id="IPR012296">
    <property type="entry name" value="Nuclease_put_TT1808"/>
</dbReference>
<evidence type="ECO:0000313" key="2">
    <source>
        <dbReference type="EMBL" id="GAA3789706.1"/>
    </source>
</evidence>
<reference evidence="3" key="1">
    <citation type="journal article" date="2019" name="Int. J. Syst. Evol. Microbiol.">
        <title>The Global Catalogue of Microorganisms (GCM) 10K type strain sequencing project: providing services to taxonomists for standard genome sequencing and annotation.</title>
        <authorList>
            <consortium name="The Broad Institute Genomics Platform"/>
            <consortium name="The Broad Institute Genome Sequencing Center for Infectious Disease"/>
            <person name="Wu L."/>
            <person name="Ma J."/>
        </authorList>
    </citation>
    <scope>NUCLEOTIDE SEQUENCE [LARGE SCALE GENOMIC DNA]</scope>
    <source>
        <strain evidence="3">JCM 17138</strain>
    </source>
</reference>
<keyword evidence="2" id="KW-0378">Hydrolase</keyword>
<feature type="domain" description="Putative restriction endonuclease" evidence="1">
    <location>
        <begin position="16"/>
        <end position="186"/>
    </location>
</feature>
<evidence type="ECO:0000313" key="3">
    <source>
        <dbReference type="Proteomes" id="UP001501009"/>
    </source>
</evidence>
<proteinExistence type="predicted"/>
<dbReference type="InterPro" id="IPR008538">
    <property type="entry name" value="Uma2"/>
</dbReference>
<sequence length="191" mass="21415">MTAVAQEPITQELLLEWFLALETPEGFQAELIEGELVVTPPPDGDHEDYISLIVSQVIRRSRTDMQFSGNKGLRLEKAEGQPQDHVIPDGTFAPLELRLYRGADPWMPCQGVAMVLEVTSSKPKTDREAKRRCYARGGIPLYLLVDRGTSEVTLFSDPENSDYQQRCTLAFGKPLALPEPFAFELDTTDFL</sequence>
<gene>
    <name evidence="2" type="ORF">GCM10022403_025030</name>
</gene>
<keyword evidence="2" id="KW-0540">Nuclease</keyword>
<dbReference type="InterPro" id="IPR011335">
    <property type="entry name" value="Restrct_endonuc-II-like"/>
</dbReference>
<dbReference type="SUPFAM" id="SSF52980">
    <property type="entry name" value="Restriction endonuclease-like"/>
    <property type="match status" value="1"/>
</dbReference>
<dbReference type="EMBL" id="BAABDE010000013">
    <property type="protein sequence ID" value="GAA3789706.1"/>
    <property type="molecule type" value="Genomic_DNA"/>
</dbReference>
<keyword evidence="3" id="KW-1185">Reference proteome</keyword>
<dbReference type="RefSeq" id="WP_275771535.1">
    <property type="nucleotide sequence ID" value="NZ_BAABDE010000013.1"/>
</dbReference>
<dbReference type="CDD" id="cd06260">
    <property type="entry name" value="DUF820-like"/>
    <property type="match status" value="1"/>
</dbReference>
<protein>
    <submittedName>
        <fullName evidence="2">Uma2 family endonuclease</fullName>
    </submittedName>
</protein>
<evidence type="ECO:0000259" key="1">
    <source>
        <dbReference type="Pfam" id="PF05685"/>
    </source>
</evidence>
<keyword evidence="2" id="KW-0255">Endonuclease</keyword>
<dbReference type="GO" id="GO:0004519">
    <property type="term" value="F:endonuclease activity"/>
    <property type="evidence" value="ECO:0007669"/>
    <property type="project" value="UniProtKB-KW"/>
</dbReference>
<dbReference type="Gene3D" id="3.90.1570.10">
    <property type="entry name" value="tt1808, chain A"/>
    <property type="match status" value="1"/>
</dbReference>
<dbReference type="PANTHER" id="PTHR35400:SF3">
    <property type="entry name" value="SLL1072 PROTEIN"/>
    <property type="match status" value="1"/>
</dbReference>
<dbReference type="Proteomes" id="UP001501009">
    <property type="component" value="Unassembled WGS sequence"/>
</dbReference>
<dbReference type="Pfam" id="PF05685">
    <property type="entry name" value="Uma2"/>
    <property type="match status" value="1"/>
</dbReference>